<dbReference type="SUPFAM" id="SSF53756">
    <property type="entry name" value="UDP-Glycosyltransferase/glycogen phosphorylase"/>
    <property type="match status" value="1"/>
</dbReference>
<reference evidence="2 3" key="1">
    <citation type="submission" date="2016-08" db="EMBL/GenBank/DDBJ databases">
        <title>Novel Firmicute Genomes.</title>
        <authorList>
            <person name="Poppleton D.I."/>
            <person name="Gribaldo S."/>
        </authorList>
    </citation>
    <scope>NUCLEOTIDE SEQUENCE [LARGE SCALE GENOMIC DNA]</scope>
    <source>
        <strain evidence="2 3">RAOx-1</strain>
    </source>
</reference>
<evidence type="ECO:0000259" key="1">
    <source>
        <dbReference type="Pfam" id="PF13439"/>
    </source>
</evidence>
<gene>
    <name evidence="2" type="ORF">BEP19_05220</name>
</gene>
<dbReference type="AlphaFoldDB" id="A0A419SII9"/>
<dbReference type="RefSeq" id="WP_120189059.1">
    <property type="nucleotide sequence ID" value="NZ_MCHY01000008.1"/>
</dbReference>
<proteinExistence type="predicted"/>
<keyword evidence="3" id="KW-1185">Reference proteome</keyword>
<feature type="domain" description="Glycosyltransferase subfamily 4-like N-terminal" evidence="1">
    <location>
        <begin position="17"/>
        <end position="159"/>
    </location>
</feature>
<accession>A0A419SII9</accession>
<protein>
    <recommendedName>
        <fullName evidence="1">Glycosyltransferase subfamily 4-like N-terminal domain-containing protein</fullName>
    </recommendedName>
</protein>
<dbReference type="Proteomes" id="UP000284219">
    <property type="component" value="Unassembled WGS sequence"/>
</dbReference>
<evidence type="ECO:0000313" key="2">
    <source>
        <dbReference type="EMBL" id="RKD23831.1"/>
    </source>
</evidence>
<dbReference type="OrthoDB" id="179766at2"/>
<dbReference type="Pfam" id="PF13692">
    <property type="entry name" value="Glyco_trans_1_4"/>
    <property type="match status" value="1"/>
</dbReference>
<sequence>MKRQPTIAEVGVYPPPYGGISVHIERLCDVLHQRGIAYQIYDENGESGPKKRTVIPIGQVESWCRKYLFQRNADIVHNHFLRWQVRFLLSLLRLKGKKVVHTIHSMRNDGEGFDFIQKLLIKVTALLSDHFIAVSEEVEQKLLEIGIPQQKISVIPAFIPPPEGEPTPLPAYVEQFVARYATLIVANGGIGNHYEGVDLYGADLCVELFLELAQQNENCGFIYAITHIVDRKSLDELKERLAAYNLTDRFLFLEEKMPLHPLIRAASLFVRPTASDGDAISVREALYVGTPVVTSDVVRRPAGARLFKNRDLADFKQACLDELEQQRDLSAYREQQGQYVEHLLNVLLK</sequence>
<dbReference type="Pfam" id="PF13439">
    <property type="entry name" value="Glyco_transf_4"/>
    <property type="match status" value="1"/>
</dbReference>
<dbReference type="PANTHER" id="PTHR12526">
    <property type="entry name" value="GLYCOSYLTRANSFERASE"/>
    <property type="match status" value="1"/>
</dbReference>
<name>A0A419SII9_9BACL</name>
<comment type="caution">
    <text evidence="2">The sequence shown here is derived from an EMBL/GenBank/DDBJ whole genome shotgun (WGS) entry which is preliminary data.</text>
</comment>
<organism evidence="2 3">
    <name type="scientific">Ammoniphilus oxalaticus</name>
    <dbReference type="NCBI Taxonomy" id="66863"/>
    <lineage>
        <taxon>Bacteria</taxon>
        <taxon>Bacillati</taxon>
        <taxon>Bacillota</taxon>
        <taxon>Bacilli</taxon>
        <taxon>Bacillales</taxon>
        <taxon>Paenibacillaceae</taxon>
        <taxon>Aneurinibacillus group</taxon>
        <taxon>Ammoniphilus</taxon>
    </lineage>
</organism>
<dbReference type="CDD" id="cd03801">
    <property type="entry name" value="GT4_PimA-like"/>
    <property type="match status" value="1"/>
</dbReference>
<dbReference type="InterPro" id="IPR028098">
    <property type="entry name" value="Glyco_trans_4-like_N"/>
</dbReference>
<dbReference type="Gene3D" id="3.40.50.2000">
    <property type="entry name" value="Glycogen Phosphorylase B"/>
    <property type="match status" value="2"/>
</dbReference>
<dbReference type="EMBL" id="MCHY01000008">
    <property type="protein sequence ID" value="RKD23831.1"/>
    <property type="molecule type" value="Genomic_DNA"/>
</dbReference>
<evidence type="ECO:0000313" key="3">
    <source>
        <dbReference type="Proteomes" id="UP000284219"/>
    </source>
</evidence>